<dbReference type="EMBL" id="CCNE01000014">
    <property type="protein sequence ID" value="CDX55911.1"/>
    <property type="molecule type" value="Genomic_DNA"/>
</dbReference>
<sequence>MASIAQRIILGPKGASLTSTGGSKMSAIASSTQFRPLCGGSNAKIQNLLNGARGALRKILDAPFRASSI</sequence>
<organism evidence="1 2">
    <name type="scientific">Mesorhizobium plurifarium</name>
    <dbReference type="NCBI Taxonomy" id="69974"/>
    <lineage>
        <taxon>Bacteria</taxon>
        <taxon>Pseudomonadati</taxon>
        <taxon>Pseudomonadota</taxon>
        <taxon>Alphaproteobacteria</taxon>
        <taxon>Hyphomicrobiales</taxon>
        <taxon>Phyllobacteriaceae</taxon>
        <taxon>Mesorhizobium</taxon>
    </lineage>
</organism>
<protein>
    <submittedName>
        <fullName evidence="1">Uncharacterized protein</fullName>
    </submittedName>
</protein>
<name>A0A090GUB9_MESPL</name>
<accession>A0A090GUB9</accession>
<proteinExistence type="predicted"/>
<gene>
    <name evidence="1" type="ORF">MPL3365_210133</name>
</gene>
<evidence type="ECO:0000313" key="2">
    <source>
        <dbReference type="Proteomes" id="UP000046122"/>
    </source>
</evidence>
<evidence type="ECO:0000313" key="1">
    <source>
        <dbReference type="EMBL" id="CDX55911.1"/>
    </source>
</evidence>
<reference evidence="1 2" key="1">
    <citation type="submission" date="2014-08" db="EMBL/GenBank/DDBJ databases">
        <authorList>
            <person name="Moulin Lionel"/>
        </authorList>
    </citation>
    <scope>NUCLEOTIDE SEQUENCE [LARGE SCALE GENOMIC DNA]</scope>
</reference>
<dbReference type="AlphaFoldDB" id="A0A090GUB9"/>
<dbReference type="Proteomes" id="UP000046122">
    <property type="component" value="Unassembled WGS sequence"/>
</dbReference>